<dbReference type="AlphaFoldDB" id="X1CEU0"/>
<dbReference type="InterPro" id="IPR029052">
    <property type="entry name" value="Metallo-depent_PP-like"/>
</dbReference>
<dbReference type="InterPro" id="IPR024654">
    <property type="entry name" value="Calcineurin-like_PHP_lpxH"/>
</dbReference>
<gene>
    <name evidence="2" type="ORF">S01H4_29752</name>
</gene>
<evidence type="ECO:0000313" key="2">
    <source>
        <dbReference type="EMBL" id="GAG82741.1"/>
    </source>
</evidence>
<name>X1CEU0_9ZZZZ</name>
<dbReference type="PANTHER" id="PTHR43165:SF1">
    <property type="entry name" value="PHOSPHODIESTERASE MJ0936"/>
    <property type="match status" value="1"/>
</dbReference>
<sequence>MPKQETIDALANSGKFDIILSGHTHTMVNKKHNDVLIVNPGELCGYLTNKPTFAIIDTETMNAEIVEI</sequence>
<evidence type="ECO:0000259" key="1">
    <source>
        <dbReference type="Pfam" id="PF12850"/>
    </source>
</evidence>
<proteinExistence type="predicted"/>
<dbReference type="SUPFAM" id="SSF56300">
    <property type="entry name" value="Metallo-dependent phosphatases"/>
    <property type="match status" value="1"/>
</dbReference>
<comment type="caution">
    <text evidence="2">The sequence shown here is derived from an EMBL/GenBank/DDBJ whole genome shotgun (WGS) entry which is preliminary data.</text>
</comment>
<dbReference type="PANTHER" id="PTHR43165">
    <property type="entry name" value="METALLOPHOSPHOESTERASE"/>
    <property type="match status" value="1"/>
</dbReference>
<organism evidence="2">
    <name type="scientific">marine sediment metagenome</name>
    <dbReference type="NCBI Taxonomy" id="412755"/>
    <lineage>
        <taxon>unclassified sequences</taxon>
        <taxon>metagenomes</taxon>
        <taxon>ecological metagenomes</taxon>
    </lineage>
</organism>
<dbReference type="InterPro" id="IPR053193">
    <property type="entry name" value="MetalloPDE_YfcE-like"/>
</dbReference>
<dbReference type="EMBL" id="BART01015305">
    <property type="protein sequence ID" value="GAG82741.1"/>
    <property type="molecule type" value="Genomic_DNA"/>
</dbReference>
<dbReference type="Gene3D" id="3.60.21.10">
    <property type="match status" value="1"/>
</dbReference>
<protein>
    <recommendedName>
        <fullName evidence="1">Calcineurin-like phosphoesterase domain-containing protein</fullName>
    </recommendedName>
</protein>
<reference evidence="2" key="1">
    <citation type="journal article" date="2014" name="Front. Microbiol.">
        <title>High frequency of phylogenetically diverse reductive dehalogenase-homologous genes in deep subseafloor sedimentary metagenomes.</title>
        <authorList>
            <person name="Kawai M."/>
            <person name="Futagami T."/>
            <person name="Toyoda A."/>
            <person name="Takaki Y."/>
            <person name="Nishi S."/>
            <person name="Hori S."/>
            <person name="Arai W."/>
            <person name="Tsubouchi T."/>
            <person name="Morono Y."/>
            <person name="Uchiyama I."/>
            <person name="Ito T."/>
            <person name="Fujiyama A."/>
            <person name="Inagaki F."/>
            <person name="Takami H."/>
        </authorList>
    </citation>
    <scope>NUCLEOTIDE SEQUENCE</scope>
    <source>
        <strain evidence="2">Expedition CK06-06</strain>
    </source>
</reference>
<dbReference type="Pfam" id="PF12850">
    <property type="entry name" value="Metallophos_2"/>
    <property type="match status" value="1"/>
</dbReference>
<accession>X1CEU0</accession>
<feature type="domain" description="Calcineurin-like phosphoesterase" evidence="1">
    <location>
        <begin position="11"/>
        <end position="60"/>
    </location>
</feature>